<organism evidence="16 17">
    <name type="scientific">Galeopterus variegatus</name>
    <name type="common">Malayan flying lemur</name>
    <name type="synonym">Cynocephalus variegatus</name>
    <dbReference type="NCBI Taxonomy" id="482537"/>
    <lineage>
        <taxon>Eukaryota</taxon>
        <taxon>Metazoa</taxon>
        <taxon>Chordata</taxon>
        <taxon>Craniata</taxon>
        <taxon>Vertebrata</taxon>
        <taxon>Euteleostomi</taxon>
        <taxon>Mammalia</taxon>
        <taxon>Eutheria</taxon>
        <taxon>Euarchontoglires</taxon>
        <taxon>Dermoptera</taxon>
        <taxon>Cynocephalidae</taxon>
        <taxon>Galeopterus</taxon>
    </lineage>
</organism>
<feature type="short sequence motif" description="Q motif" evidence="11">
    <location>
        <begin position="2"/>
        <end position="30"/>
    </location>
</feature>
<dbReference type="InterPro" id="IPR027417">
    <property type="entry name" value="P-loop_NTPase"/>
</dbReference>
<dbReference type="PROSITE" id="PS51192">
    <property type="entry name" value="HELICASE_ATP_BIND_1"/>
    <property type="match status" value="1"/>
</dbReference>
<keyword evidence="3" id="KW-0819">tRNA processing</keyword>
<dbReference type="Pfam" id="PF00270">
    <property type="entry name" value="DEAD"/>
    <property type="match status" value="1"/>
</dbReference>
<keyword evidence="4" id="KW-0540">Nuclease</keyword>
<dbReference type="InterPro" id="IPR001650">
    <property type="entry name" value="Helicase_C-like"/>
</dbReference>
<evidence type="ECO:0000259" key="13">
    <source>
        <dbReference type="PROSITE" id="PS50188"/>
    </source>
</evidence>
<evidence type="ECO:0000256" key="5">
    <source>
        <dbReference type="ARBA" id="ARBA00022741"/>
    </source>
</evidence>
<keyword evidence="9 12" id="KW-0067">ATP-binding</keyword>
<dbReference type="Pfam" id="PF00622">
    <property type="entry name" value="SPRY"/>
    <property type="match status" value="1"/>
</dbReference>
<proteinExistence type="inferred from homology"/>
<dbReference type="Gene3D" id="3.40.50.300">
    <property type="entry name" value="P-loop containing nucleotide triphosphate hydrolases"/>
    <property type="match status" value="3"/>
</dbReference>
<dbReference type="SMART" id="SM00449">
    <property type="entry name" value="SPRY"/>
    <property type="match status" value="1"/>
</dbReference>
<dbReference type="GeneID" id="103597685"/>
<dbReference type="CDD" id="cd12873">
    <property type="entry name" value="SPRY_DDX1"/>
    <property type="match status" value="1"/>
</dbReference>
<evidence type="ECO:0000256" key="10">
    <source>
        <dbReference type="ARBA" id="ARBA00022884"/>
    </source>
</evidence>
<evidence type="ECO:0000256" key="7">
    <source>
        <dbReference type="ARBA" id="ARBA00022806"/>
    </source>
</evidence>
<dbReference type="PROSITE" id="PS51195">
    <property type="entry name" value="Q_MOTIF"/>
    <property type="match status" value="1"/>
</dbReference>
<protein>
    <recommendedName>
        <fullName evidence="12">ATP-dependent RNA helicase</fullName>
        <ecNumber evidence="12">3.6.4.13</ecNumber>
    </recommendedName>
</protein>
<dbReference type="SUPFAM" id="SSF49899">
    <property type="entry name" value="Concanavalin A-like lectins/glucanases"/>
    <property type="match status" value="1"/>
</dbReference>
<evidence type="ECO:0000256" key="12">
    <source>
        <dbReference type="RuleBase" id="RU365068"/>
    </source>
</evidence>
<dbReference type="EC" id="3.6.4.13" evidence="12"/>
<evidence type="ECO:0000259" key="14">
    <source>
        <dbReference type="PROSITE" id="PS51192"/>
    </source>
</evidence>
<sequence>MAAFSEMGVMPEIAQAVEEMDWLLPTDIQAESIPLILGGGDVLMAFSIPVIQIVYETLKDQQEGKKGKTTIKTGGSVLNKWQMNPYDRGSAFAIGSDGLCCQSREVKEWHGCRATKGLMKGKHYYEVSCHDQGLCRVGWSSMQASLDLGTDKFGFGFGGTGKKSHNKQFDNYGEEFTMHDTIGCYLDIDKGHVKFSKNGKDLGLAFEIPPHMKNQALFPACVLKNAELKFNFGEEEFKFPPKDGFVALSKAPDSYVVKSQHTGNAQVSQTKFLPNAPKALIVEPSRELAEQTLNNIKQFKKYIDNPKLRELLIIGGVAARDQLSVLDNGVDIVVGTPGRLDDLVSTGKLNLSQVRFLVLDEADGLLSQGYSDFINRMHNQIPQITSDGKRLQVIVCSATLHSFDVKKLSEKIMHFPTWVDLKGEDSVPDTVHHVVVPVNPKTDRLWERLGKNHIRTDDVHAKDNTRPGANSPEMWSEAIKILKGEYAVRAIKEHKMDQAIIFCRTKIDCDNLEQYFMQQGGGPDKKGHQFSCVCLHGDRKPHERKQNLERFKVWYHVCSNRGKGCYNTRLKEDGGCTIWYNEMQLLSEIEEHLNCTISQVEPDIKVPVDEFDGKVTYGQKRAAGGGNYKGHVDILAPTVQELAALEKEAQTSFLHLGYLPNQLFRTF</sequence>
<name>A0ABM0RGN3_GALVR</name>
<evidence type="ECO:0000256" key="6">
    <source>
        <dbReference type="ARBA" id="ARBA00022801"/>
    </source>
</evidence>
<feature type="domain" description="Helicase ATP-binding" evidence="14">
    <location>
        <begin position="245"/>
        <end position="418"/>
    </location>
</feature>
<comment type="domain">
    <text evidence="12">The helicase domain is involved in the stimulation of RELA transcriptional activity.</text>
</comment>
<keyword evidence="5 12" id="KW-0547">Nucleotide-binding</keyword>
<comment type="function">
    <text evidence="12">RNA helicase.</text>
</comment>
<dbReference type="InterPro" id="IPR003877">
    <property type="entry name" value="SPRY_dom"/>
</dbReference>
<dbReference type="InterPro" id="IPR013320">
    <property type="entry name" value="ConA-like_dom_sf"/>
</dbReference>
<dbReference type="InterPro" id="IPR043136">
    <property type="entry name" value="B30.2/SPRY_sf"/>
</dbReference>
<feature type="domain" description="B30.2/SPRY" evidence="13">
    <location>
        <begin position="60"/>
        <end position="237"/>
    </location>
</feature>
<dbReference type="Proteomes" id="UP000694923">
    <property type="component" value="Unplaced"/>
</dbReference>
<evidence type="ECO:0000313" key="17">
    <source>
        <dbReference type="RefSeq" id="XP_008579774.1"/>
    </source>
</evidence>
<accession>A0ABM0RGN3</accession>
<keyword evidence="7 12" id="KW-0347">Helicase</keyword>
<evidence type="ECO:0000259" key="15">
    <source>
        <dbReference type="PROSITE" id="PS51195"/>
    </source>
</evidence>
<comment type="similarity">
    <text evidence="2">Belongs to the DEAD box helicase family. DDX1 subfamily.</text>
</comment>
<comment type="subcellular location">
    <subcellularLocation>
        <location evidence="1">Cytoplasmic granule</location>
    </subcellularLocation>
</comment>
<keyword evidence="10 12" id="KW-0694">RNA-binding</keyword>
<keyword evidence="16" id="KW-1185">Reference proteome</keyword>
<dbReference type="SUPFAM" id="SSF52540">
    <property type="entry name" value="P-loop containing nucleoside triphosphate hydrolases"/>
    <property type="match status" value="2"/>
</dbReference>
<gene>
    <name evidence="17" type="primary">DDX1</name>
</gene>
<dbReference type="PANTHER" id="PTHR24031">
    <property type="entry name" value="RNA HELICASE"/>
    <property type="match status" value="1"/>
</dbReference>
<dbReference type="CDD" id="cd17938">
    <property type="entry name" value="DEADc_DDX1"/>
    <property type="match status" value="1"/>
</dbReference>
<dbReference type="GO" id="GO:0004386">
    <property type="term" value="F:helicase activity"/>
    <property type="evidence" value="ECO:0007669"/>
    <property type="project" value="UniProtKB-KW"/>
</dbReference>
<evidence type="ECO:0000256" key="11">
    <source>
        <dbReference type="PROSITE-ProRule" id="PRU00552"/>
    </source>
</evidence>
<evidence type="ECO:0000256" key="8">
    <source>
        <dbReference type="ARBA" id="ARBA00022839"/>
    </source>
</evidence>
<evidence type="ECO:0000256" key="4">
    <source>
        <dbReference type="ARBA" id="ARBA00022722"/>
    </source>
</evidence>
<dbReference type="InterPro" id="IPR011545">
    <property type="entry name" value="DEAD/DEAH_box_helicase_dom"/>
</dbReference>
<evidence type="ECO:0000256" key="9">
    <source>
        <dbReference type="ARBA" id="ARBA00022840"/>
    </source>
</evidence>
<keyword evidence="8" id="KW-0269">Exonuclease</keyword>
<dbReference type="InterPro" id="IPR014014">
    <property type="entry name" value="RNA_helicase_DEAD_Q_motif"/>
</dbReference>
<evidence type="ECO:0000256" key="3">
    <source>
        <dbReference type="ARBA" id="ARBA00022694"/>
    </source>
</evidence>
<dbReference type="SMART" id="SM00487">
    <property type="entry name" value="DEXDc"/>
    <property type="match status" value="1"/>
</dbReference>
<dbReference type="Gene3D" id="2.60.120.920">
    <property type="match status" value="1"/>
</dbReference>
<reference evidence="17" key="1">
    <citation type="submission" date="2025-08" db="UniProtKB">
        <authorList>
            <consortium name="RefSeq"/>
        </authorList>
    </citation>
    <scope>IDENTIFICATION</scope>
</reference>
<dbReference type="PROSITE" id="PS50188">
    <property type="entry name" value="B302_SPRY"/>
    <property type="match status" value="1"/>
</dbReference>
<dbReference type="RefSeq" id="XP_008579774.1">
    <property type="nucleotide sequence ID" value="XM_008581552.1"/>
</dbReference>
<dbReference type="InterPro" id="IPR001870">
    <property type="entry name" value="B30.2/SPRY"/>
</dbReference>
<dbReference type="Pfam" id="PF00271">
    <property type="entry name" value="Helicase_C"/>
    <property type="match status" value="1"/>
</dbReference>
<evidence type="ECO:0000256" key="1">
    <source>
        <dbReference type="ARBA" id="ARBA00004463"/>
    </source>
</evidence>
<comment type="catalytic activity">
    <reaction evidence="12">
        <text>ATP + H2O = ADP + phosphate + H(+)</text>
        <dbReference type="Rhea" id="RHEA:13065"/>
        <dbReference type="ChEBI" id="CHEBI:15377"/>
        <dbReference type="ChEBI" id="CHEBI:15378"/>
        <dbReference type="ChEBI" id="CHEBI:30616"/>
        <dbReference type="ChEBI" id="CHEBI:43474"/>
        <dbReference type="ChEBI" id="CHEBI:456216"/>
        <dbReference type="EC" id="3.6.4.13"/>
    </reaction>
</comment>
<evidence type="ECO:0000313" key="16">
    <source>
        <dbReference type="Proteomes" id="UP000694923"/>
    </source>
</evidence>
<evidence type="ECO:0000256" key="2">
    <source>
        <dbReference type="ARBA" id="ARBA00008765"/>
    </source>
</evidence>
<keyword evidence="6 12" id="KW-0378">Hydrolase</keyword>
<dbReference type="InterPro" id="IPR014001">
    <property type="entry name" value="Helicase_ATP-bd"/>
</dbReference>
<feature type="domain" description="DEAD-box RNA helicase Q" evidence="15">
    <location>
        <begin position="2"/>
        <end position="30"/>
    </location>
</feature>